<dbReference type="AlphaFoldDB" id="A0A2S9YNJ5"/>
<reference evidence="2 3" key="1">
    <citation type="submission" date="2018-03" db="EMBL/GenBank/DDBJ databases">
        <title>Draft Genome Sequences of the Obligatory Marine Myxobacteria Enhygromyxa salina SWB007.</title>
        <authorList>
            <person name="Poehlein A."/>
            <person name="Moghaddam J.A."/>
            <person name="Harms H."/>
            <person name="Alanjari M."/>
            <person name="Koenig G.M."/>
            <person name="Daniel R."/>
            <person name="Schaeberle T.F."/>
        </authorList>
    </citation>
    <scope>NUCLEOTIDE SEQUENCE [LARGE SCALE GENOMIC DNA]</scope>
    <source>
        <strain evidence="2 3">SWB007</strain>
    </source>
</reference>
<keyword evidence="1" id="KW-0472">Membrane</keyword>
<organism evidence="2 3">
    <name type="scientific">Enhygromyxa salina</name>
    <dbReference type="NCBI Taxonomy" id="215803"/>
    <lineage>
        <taxon>Bacteria</taxon>
        <taxon>Pseudomonadati</taxon>
        <taxon>Myxococcota</taxon>
        <taxon>Polyangia</taxon>
        <taxon>Nannocystales</taxon>
        <taxon>Nannocystaceae</taxon>
        <taxon>Enhygromyxa</taxon>
    </lineage>
</organism>
<comment type="caution">
    <text evidence="2">The sequence shown here is derived from an EMBL/GenBank/DDBJ whole genome shotgun (WGS) entry which is preliminary data.</text>
</comment>
<proteinExistence type="predicted"/>
<name>A0A2S9YNJ5_9BACT</name>
<sequence length="83" mass="8864">MSLDPQDAEDVELVRAALQSPAQVKPKRGTGHAVALLAVSLLLFWAQQQSIAGQTGTWIAALVIVLAVHEGGHWLAMRAFGYS</sequence>
<keyword evidence="1" id="KW-1133">Transmembrane helix</keyword>
<protein>
    <submittedName>
        <fullName evidence="2">Uncharacterized protein</fullName>
    </submittedName>
</protein>
<dbReference type="EMBL" id="PVNL01000069">
    <property type="protein sequence ID" value="PRQ06658.1"/>
    <property type="molecule type" value="Genomic_DNA"/>
</dbReference>
<keyword evidence="1" id="KW-0812">Transmembrane</keyword>
<feature type="transmembrane region" description="Helical" evidence="1">
    <location>
        <begin position="29"/>
        <end position="46"/>
    </location>
</feature>
<dbReference type="Proteomes" id="UP000238823">
    <property type="component" value="Unassembled WGS sequence"/>
</dbReference>
<gene>
    <name evidence="2" type="ORF">ENSA7_35340</name>
</gene>
<feature type="transmembrane region" description="Helical" evidence="1">
    <location>
        <begin position="58"/>
        <end position="76"/>
    </location>
</feature>
<evidence type="ECO:0000313" key="3">
    <source>
        <dbReference type="Proteomes" id="UP000238823"/>
    </source>
</evidence>
<accession>A0A2S9YNJ5</accession>
<evidence type="ECO:0000256" key="1">
    <source>
        <dbReference type="SAM" id="Phobius"/>
    </source>
</evidence>
<evidence type="ECO:0000313" key="2">
    <source>
        <dbReference type="EMBL" id="PRQ06658.1"/>
    </source>
</evidence>